<sequence>MTSRPASAFPAPSDLPRLHHAELTLADSAAAHQGLVGLVSAAGGLSDRPQWLIGANGRLVACTARARAFSTPRWESLTEMDGGIDPDSREATMVPPSPSLGLARRHLVVPVARRGITHAWWVVAEMPRLFEEADRILADRVAHHLATEYDAQHRVARAAWNARSLLARQLVRGSGAEDDLVASGEYLGVNVDSKRLVVYLSDPTEQGRAETEGHGLGRPSQAGHIAHTGDEARAAARLASALGVEVLGTQGNQGTILLVEAPDGRAPADFVHEVKNAVGRYLQPRNDDGRPGAAVGVSSVTDRMGLRRAYREAREVARCVDRFSPRRQRILAVDDLGPARLFVANADTEAIRAYVSEVLGPLLRGDETQRSLLVTLQSYFGHDRSIRASARALAVHENTIRLRLGRVHEITGLDVGGNANDQLSVQTALLVLQLTGALPARGSAPPKTHQADPTDPTDPTDQTNSRRIA</sequence>
<dbReference type="Proteomes" id="UP000642509">
    <property type="component" value="Unassembled WGS sequence"/>
</dbReference>
<dbReference type="InterPro" id="IPR051448">
    <property type="entry name" value="CdaR-like_regulators"/>
</dbReference>
<comment type="similarity">
    <text evidence="1">Belongs to the CdaR family.</text>
</comment>
<dbReference type="InterPro" id="IPR042070">
    <property type="entry name" value="PucR_C-HTH_sf"/>
</dbReference>
<evidence type="ECO:0008006" key="7">
    <source>
        <dbReference type="Google" id="ProtNLM"/>
    </source>
</evidence>
<evidence type="ECO:0000259" key="4">
    <source>
        <dbReference type="Pfam" id="PF17853"/>
    </source>
</evidence>
<feature type="domain" description="PucR C-terminal helix-turn-helix" evidence="3">
    <location>
        <begin position="372"/>
        <end position="430"/>
    </location>
</feature>
<evidence type="ECO:0000259" key="3">
    <source>
        <dbReference type="Pfam" id="PF13556"/>
    </source>
</evidence>
<organism evidence="5 6">
    <name type="scientific">Citricoccus zhacaiensis</name>
    <dbReference type="NCBI Taxonomy" id="489142"/>
    <lineage>
        <taxon>Bacteria</taxon>
        <taxon>Bacillati</taxon>
        <taxon>Actinomycetota</taxon>
        <taxon>Actinomycetes</taxon>
        <taxon>Micrococcales</taxon>
        <taxon>Micrococcaceae</taxon>
        <taxon>Citricoccus</taxon>
    </lineage>
</organism>
<evidence type="ECO:0000256" key="1">
    <source>
        <dbReference type="ARBA" id="ARBA00006754"/>
    </source>
</evidence>
<dbReference type="InterPro" id="IPR041522">
    <property type="entry name" value="CdaR_GGDEF"/>
</dbReference>
<proteinExistence type="inferred from homology"/>
<feature type="region of interest" description="Disordered" evidence="2">
    <location>
        <begin position="440"/>
        <end position="469"/>
    </location>
</feature>
<dbReference type="InterPro" id="IPR025736">
    <property type="entry name" value="PucR_C-HTH_dom"/>
</dbReference>
<feature type="domain" description="CdaR GGDEF-like" evidence="4">
    <location>
        <begin position="173"/>
        <end position="318"/>
    </location>
</feature>
<evidence type="ECO:0000313" key="6">
    <source>
        <dbReference type="Proteomes" id="UP000642509"/>
    </source>
</evidence>
<dbReference type="RefSeq" id="WP_188805236.1">
    <property type="nucleotide sequence ID" value="NZ_BAAAOU010000004.1"/>
</dbReference>
<dbReference type="Gene3D" id="1.10.10.2840">
    <property type="entry name" value="PucR C-terminal helix-turn-helix domain"/>
    <property type="match status" value="1"/>
</dbReference>
<dbReference type="EMBL" id="BMLQ01000003">
    <property type="protein sequence ID" value="GGO43580.1"/>
    <property type="molecule type" value="Genomic_DNA"/>
</dbReference>
<gene>
    <name evidence="5" type="ORF">GCM10010977_12050</name>
</gene>
<dbReference type="PANTHER" id="PTHR33744">
    <property type="entry name" value="CARBOHYDRATE DIACID REGULATOR"/>
    <property type="match status" value="1"/>
</dbReference>
<keyword evidence="6" id="KW-1185">Reference proteome</keyword>
<dbReference type="Pfam" id="PF13556">
    <property type="entry name" value="HTH_30"/>
    <property type="match status" value="1"/>
</dbReference>
<reference evidence="6" key="1">
    <citation type="journal article" date="2019" name="Int. J. Syst. Evol. Microbiol.">
        <title>The Global Catalogue of Microorganisms (GCM) 10K type strain sequencing project: providing services to taxonomists for standard genome sequencing and annotation.</title>
        <authorList>
            <consortium name="The Broad Institute Genomics Platform"/>
            <consortium name="The Broad Institute Genome Sequencing Center for Infectious Disease"/>
            <person name="Wu L."/>
            <person name="Ma J."/>
        </authorList>
    </citation>
    <scope>NUCLEOTIDE SEQUENCE [LARGE SCALE GENOMIC DNA]</scope>
    <source>
        <strain evidence="6">CGMCC 1.7064</strain>
    </source>
</reference>
<comment type="caution">
    <text evidence="5">The sequence shown here is derived from an EMBL/GenBank/DDBJ whole genome shotgun (WGS) entry which is preliminary data.</text>
</comment>
<dbReference type="PANTHER" id="PTHR33744:SF1">
    <property type="entry name" value="DNA-BINDING TRANSCRIPTIONAL ACTIVATOR ADER"/>
    <property type="match status" value="1"/>
</dbReference>
<protein>
    <recommendedName>
        <fullName evidence="7">PucR family transcriptional regulator</fullName>
    </recommendedName>
</protein>
<name>A0ABQ2LUM1_9MICC</name>
<evidence type="ECO:0000256" key="2">
    <source>
        <dbReference type="SAM" id="MobiDB-lite"/>
    </source>
</evidence>
<evidence type="ECO:0000313" key="5">
    <source>
        <dbReference type="EMBL" id="GGO43580.1"/>
    </source>
</evidence>
<accession>A0ABQ2LUM1</accession>
<dbReference type="Pfam" id="PF17853">
    <property type="entry name" value="GGDEF_2"/>
    <property type="match status" value="1"/>
</dbReference>